<evidence type="ECO:0000313" key="5">
    <source>
        <dbReference type="EMBL" id="KQB86218.1"/>
    </source>
</evidence>
<dbReference type="GO" id="GO:0004342">
    <property type="term" value="F:glucosamine-6-phosphate deaminase activity"/>
    <property type="evidence" value="ECO:0007669"/>
    <property type="project" value="UniProtKB-UniRule"/>
</dbReference>
<dbReference type="GO" id="GO:0019262">
    <property type="term" value="P:N-acetylneuraminate catabolic process"/>
    <property type="evidence" value="ECO:0007669"/>
    <property type="project" value="UniProtKB-UniRule"/>
</dbReference>
<comment type="catalytic activity">
    <reaction evidence="3">
        <text>alpha-D-glucosamine 6-phosphate + H2O = beta-D-fructose 6-phosphate + NH4(+)</text>
        <dbReference type="Rhea" id="RHEA:12172"/>
        <dbReference type="ChEBI" id="CHEBI:15377"/>
        <dbReference type="ChEBI" id="CHEBI:28938"/>
        <dbReference type="ChEBI" id="CHEBI:57634"/>
        <dbReference type="ChEBI" id="CHEBI:75989"/>
        <dbReference type="EC" id="3.5.99.6"/>
    </reaction>
</comment>
<comment type="activity regulation">
    <text evidence="3">Allosterically activated by N-acetylglucosamine 6-phosphate (GlcNAc6P).</text>
</comment>
<comment type="caution">
    <text evidence="5">The sequence shown here is derived from an EMBL/GenBank/DDBJ whole genome shotgun (WGS) entry which is preliminary data.</text>
</comment>
<dbReference type="Proteomes" id="UP000050488">
    <property type="component" value="Unassembled WGS sequence"/>
</dbReference>
<dbReference type="EC" id="3.5.99.6" evidence="3"/>
<evidence type="ECO:0000256" key="2">
    <source>
        <dbReference type="ARBA" id="ARBA00023277"/>
    </source>
</evidence>
<dbReference type="PANTHER" id="PTHR11280:SF5">
    <property type="entry name" value="GLUCOSAMINE-6-PHOSPHATE ISOMERASE"/>
    <property type="match status" value="1"/>
</dbReference>
<gene>
    <name evidence="3 5" type="primary">nagB</name>
    <name evidence="5" type="ORF">Clow_01572</name>
</gene>
<dbReference type="RefSeq" id="WP_055178184.1">
    <property type="nucleotide sequence ID" value="NZ_JAUSQY010000001.1"/>
</dbReference>
<comment type="caution">
    <text evidence="3">Lacks conserved residue(s) required for the propagation of feature annotation.</text>
</comment>
<dbReference type="Pfam" id="PF01182">
    <property type="entry name" value="Glucosamine_iso"/>
    <property type="match status" value="1"/>
</dbReference>
<dbReference type="Gene3D" id="3.40.50.1360">
    <property type="match status" value="1"/>
</dbReference>
<evidence type="ECO:0000256" key="3">
    <source>
        <dbReference type="HAMAP-Rule" id="MF_01241"/>
    </source>
</evidence>
<keyword evidence="3" id="KW-0021">Allosteric enzyme</keyword>
<dbReference type="SUPFAM" id="SSF100950">
    <property type="entry name" value="NagB/RpiA/CoA transferase-like"/>
    <property type="match status" value="1"/>
</dbReference>
<evidence type="ECO:0000313" key="6">
    <source>
        <dbReference type="Proteomes" id="UP000050488"/>
    </source>
</evidence>
<dbReference type="CDD" id="cd01399">
    <property type="entry name" value="GlcN6P_deaminase"/>
    <property type="match status" value="1"/>
</dbReference>
<keyword evidence="6" id="KW-1185">Reference proteome</keyword>
<name>A0A0N8W0B3_9CORY</name>
<feature type="active site" description="Proton acceptor; for ring-opening step" evidence="3">
    <location>
        <position position="136"/>
    </location>
</feature>
<dbReference type="NCBIfam" id="NF001684">
    <property type="entry name" value="PRK00443.1-4"/>
    <property type="match status" value="1"/>
</dbReference>
<dbReference type="AlphaFoldDB" id="A0A0N8W0B3"/>
<dbReference type="InterPro" id="IPR018321">
    <property type="entry name" value="Glucosamine6P_isomerase_CS"/>
</dbReference>
<organism evidence="5 6">
    <name type="scientific">Corynebacterium lowii</name>
    <dbReference type="NCBI Taxonomy" id="1544413"/>
    <lineage>
        <taxon>Bacteria</taxon>
        <taxon>Bacillati</taxon>
        <taxon>Actinomycetota</taxon>
        <taxon>Actinomycetes</taxon>
        <taxon>Mycobacteriales</taxon>
        <taxon>Corynebacteriaceae</taxon>
        <taxon>Corynebacterium</taxon>
    </lineage>
</organism>
<dbReference type="GO" id="GO:0006046">
    <property type="term" value="P:N-acetylglucosamine catabolic process"/>
    <property type="evidence" value="ECO:0007669"/>
    <property type="project" value="UniProtKB-UniRule"/>
</dbReference>
<dbReference type="InterPro" id="IPR037171">
    <property type="entry name" value="NagB/RpiA_transferase-like"/>
</dbReference>
<feature type="domain" description="Glucosamine/galactosamine-6-phosphate isomerase" evidence="4">
    <location>
        <begin position="8"/>
        <end position="225"/>
    </location>
</feature>
<dbReference type="GO" id="GO:0042802">
    <property type="term" value="F:identical protein binding"/>
    <property type="evidence" value="ECO:0007669"/>
    <property type="project" value="TreeGrafter"/>
</dbReference>
<comment type="function">
    <text evidence="3">Catalyzes the reversible isomerization-deamination of glucosamine 6-phosphate (GlcN6P) to form fructose 6-phosphate (Fru6P) and ammonium ion.</text>
</comment>
<keyword evidence="2 3" id="KW-0119">Carbohydrate metabolism</keyword>
<dbReference type="GO" id="GO:0005975">
    <property type="term" value="P:carbohydrate metabolic process"/>
    <property type="evidence" value="ECO:0007669"/>
    <property type="project" value="InterPro"/>
</dbReference>
<feature type="active site" description="Proton acceptor; for enolization step" evidence="3">
    <location>
        <position position="65"/>
    </location>
</feature>
<dbReference type="InterPro" id="IPR006148">
    <property type="entry name" value="Glc/Gal-6P_isomerase"/>
</dbReference>
<feature type="site" description="Part of the allosteric site" evidence="3">
    <location>
        <position position="154"/>
    </location>
</feature>
<comment type="pathway">
    <text evidence="3">Amino-sugar metabolism; N-acetylneuraminate degradation; D-fructose 6-phosphate from N-acetylneuraminate: step 5/5.</text>
</comment>
<feature type="site" description="Part of the allosteric site" evidence="3">
    <location>
        <position position="151"/>
    </location>
</feature>
<dbReference type="NCBIfam" id="TIGR00502">
    <property type="entry name" value="nagB"/>
    <property type="match status" value="1"/>
</dbReference>
<dbReference type="InterPro" id="IPR004547">
    <property type="entry name" value="Glucosamine6P_isomerase"/>
</dbReference>
<dbReference type="GO" id="GO:0005737">
    <property type="term" value="C:cytoplasm"/>
    <property type="evidence" value="ECO:0007669"/>
    <property type="project" value="TreeGrafter"/>
</dbReference>
<reference evidence="5 6" key="1">
    <citation type="submission" date="2015-10" db="EMBL/GenBank/DDBJ databases">
        <title>Corynebacteirum lowii and Corynebacterium oculi species nova, derived from human clinical disease and and emended description of Corynebacterium mastiditis.</title>
        <authorList>
            <person name="Bernard K."/>
            <person name="Pacheco A.L."/>
            <person name="Mcdougall C."/>
            <person name="Burtx T."/>
            <person name="Weibe D."/>
            <person name="Tyler S."/>
            <person name="Olson A.B."/>
            <person name="Cnockaert M."/>
            <person name="Eguchi H."/>
            <person name="Kuwahara T."/>
            <person name="Nakayama-Imaohji H."/>
            <person name="Boudewijins M."/>
            <person name="Van Hoecke F."/>
            <person name="Bernier A.-M."/>
            <person name="Vandamme P."/>
        </authorList>
    </citation>
    <scope>NUCLEOTIDE SEQUENCE [LARGE SCALE GENOMIC DNA]</scope>
    <source>
        <strain evidence="5 6">NML 130206</strain>
    </source>
</reference>
<dbReference type="EMBL" id="LKEV01000004">
    <property type="protein sequence ID" value="KQB86218.1"/>
    <property type="molecule type" value="Genomic_DNA"/>
</dbReference>
<evidence type="ECO:0000259" key="4">
    <source>
        <dbReference type="Pfam" id="PF01182"/>
    </source>
</evidence>
<dbReference type="UniPathway" id="UPA00629">
    <property type="reaction ID" value="UER00684"/>
</dbReference>
<feature type="site" description="Part of the allosteric site" evidence="3">
    <location>
        <position position="144"/>
    </location>
</feature>
<evidence type="ECO:0000256" key="1">
    <source>
        <dbReference type="ARBA" id="ARBA00022801"/>
    </source>
</evidence>
<feature type="site" description="Part of the allosteric site" evidence="3">
    <location>
        <position position="153"/>
    </location>
</feature>
<sequence length="258" mass="28683">MEILMRETPQEVAQQAADIIGGYVREGSTLGLATGATPLGTYRELIRRHREEELSFAQTQMFLLDEYIGLPYDHPQSYHATIRREFTSHIDVHDEHVHAPAGMAEDVIRATADYERDIEAAGGIDLQILGVGTNGHIGFNEPGSSLNSLTRIKTLHPQTVADNARFFESQEHVPAQVITQGLGTIQRARHLLLLATGKHKAEAVKRLVEGPLAASCPASILQWHRHATVLVDAEAATLLHDAAYYRYVEAHKPSWQRY</sequence>
<comment type="similarity">
    <text evidence="3">Belongs to the glucosamine/galactosamine-6-phosphate isomerase family. NagB subfamily.</text>
</comment>
<dbReference type="GO" id="GO:0006043">
    <property type="term" value="P:glucosamine catabolic process"/>
    <property type="evidence" value="ECO:0007669"/>
    <property type="project" value="TreeGrafter"/>
</dbReference>
<proteinExistence type="inferred from homology"/>
<dbReference type="PATRIC" id="fig|1544413.3.peg.1574"/>
<dbReference type="PROSITE" id="PS01161">
    <property type="entry name" value="GLC_GALNAC_ISOMERASE"/>
    <property type="match status" value="1"/>
</dbReference>
<dbReference type="STRING" id="1544413.Clow_01572"/>
<dbReference type="HAMAP" id="MF_01241">
    <property type="entry name" value="GlcN6P_deamin"/>
    <property type="match status" value="1"/>
</dbReference>
<keyword evidence="1 3" id="KW-0378">Hydrolase</keyword>
<protein>
    <recommendedName>
        <fullName evidence="3">Glucosamine-6-phosphate deaminase</fullName>
        <ecNumber evidence="3">3.5.99.6</ecNumber>
    </recommendedName>
    <alternativeName>
        <fullName evidence="3">GlcN6P deaminase</fullName>
        <shortName evidence="3">GNPDA</shortName>
    </alternativeName>
    <alternativeName>
        <fullName evidence="3">Glucosamine-6-phosphate isomerase</fullName>
    </alternativeName>
</protein>
<dbReference type="PANTHER" id="PTHR11280">
    <property type="entry name" value="GLUCOSAMINE-6-PHOSPHATE ISOMERASE"/>
    <property type="match status" value="1"/>
</dbReference>
<dbReference type="OrthoDB" id="9791139at2"/>
<accession>A0A0N8W0B3</accession>
<feature type="active site" description="For ring-opening step" evidence="3">
    <location>
        <position position="141"/>
    </location>
</feature>
<feature type="active site" description="For ring-opening step" evidence="3">
    <location>
        <position position="134"/>
    </location>
</feature>